<proteinExistence type="predicted"/>
<dbReference type="EMBL" id="CAUYUJ010003892">
    <property type="protein sequence ID" value="CAK0807307.1"/>
    <property type="molecule type" value="Genomic_DNA"/>
</dbReference>
<comment type="caution">
    <text evidence="2">The sequence shown here is derived from an EMBL/GenBank/DDBJ whole genome shotgun (WGS) entry which is preliminary data.</text>
</comment>
<evidence type="ECO:0000313" key="2">
    <source>
        <dbReference type="EMBL" id="CAK0807307.1"/>
    </source>
</evidence>
<name>A0ABN9QPI6_9DINO</name>
<organism evidence="2 3">
    <name type="scientific">Prorocentrum cordatum</name>
    <dbReference type="NCBI Taxonomy" id="2364126"/>
    <lineage>
        <taxon>Eukaryota</taxon>
        <taxon>Sar</taxon>
        <taxon>Alveolata</taxon>
        <taxon>Dinophyceae</taxon>
        <taxon>Prorocentrales</taxon>
        <taxon>Prorocentraceae</taxon>
        <taxon>Prorocentrum</taxon>
    </lineage>
</organism>
<dbReference type="Proteomes" id="UP001189429">
    <property type="component" value="Unassembled WGS sequence"/>
</dbReference>
<reference evidence="2" key="1">
    <citation type="submission" date="2023-10" db="EMBL/GenBank/DDBJ databases">
        <authorList>
            <person name="Chen Y."/>
            <person name="Shah S."/>
            <person name="Dougan E. K."/>
            <person name="Thang M."/>
            <person name="Chan C."/>
        </authorList>
    </citation>
    <scope>NUCLEOTIDE SEQUENCE [LARGE SCALE GENOMIC DNA]</scope>
</reference>
<evidence type="ECO:0000256" key="1">
    <source>
        <dbReference type="SAM" id="MobiDB-lite"/>
    </source>
</evidence>
<accession>A0ABN9QPI6</accession>
<evidence type="ECO:0000313" key="3">
    <source>
        <dbReference type="Proteomes" id="UP001189429"/>
    </source>
</evidence>
<feature type="region of interest" description="Disordered" evidence="1">
    <location>
        <begin position="458"/>
        <end position="481"/>
    </location>
</feature>
<gene>
    <name evidence="2" type="ORF">PCOR1329_LOCUS13218</name>
</gene>
<protein>
    <submittedName>
        <fullName evidence="2">Uncharacterized protein</fullName>
    </submittedName>
</protein>
<sequence>MVLLVHGLPGTGQAKTVAALIDVWMGCVLHPRRLGGRGADMPAKYLTDAHLSGRPNECGRFPNAAVRFANPDKVTSPEAREFTPTQRCSRTYGMAIGDIGVKALTRARKQDLAKARLVLATLEAAAELDSPDNPNLHITIRDEAPQFAKPLHAAEGASALERFHDSLGTAPQHNVLLSMCYRMHNSIRQWPSDAYCQGALLSRLANALAQRPSIFGISWAPADPVQLSPDTRLPSSAPGDSPDIGTHGFLSAKCGVQLGHEKAAELPLTLVEGAANMMEQPDDSAPYGTMLHVDPHPPEGKAYVPPTEPLPLLPQLERNVLTDALESPPAPGLAFVHFAVSRGSPQGAAVLAGRRRASLLYASSTRGAYCSVSGSLSVLGDAESRRRYWRTPGMWSLAFLQAGPAAAAAAPAPTASVSPPAPEEAPKPWEQQDYILLRLAVDEVSLSSVVDGPQRWEQRRVRRLGSGTDGPEWILAPPPPG</sequence>
<keyword evidence="3" id="KW-1185">Reference proteome</keyword>